<feature type="coiled-coil region" evidence="8">
    <location>
        <begin position="356"/>
        <end position="407"/>
    </location>
</feature>
<evidence type="ECO:0000256" key="1">
    <source>
        <dbReference type="ARBA" id="ARBA00004651"/>
    </source>
</evidence>
<name>A0ABZ2TM10_9RHOB</name>
<dbReference type="InterPro" id="IPR002586">
    <property type="entry name" value="CobQ/CobB/MinD/ParA_Nub-bd_dom"/>
</dbReference>
<feature type="domain" description="Polysaccharide chain length determinant N-terminal" evidence="12">
    <location>
        <begin position="30"/>
        <end position="113"/>
    </location>
</feature>
<feature type="transmembrane region" description="Helical" evidence="10">
    <location>
        <begin position="449"/>
        <end position="468"/>
    </location>
</feature>
<reference evidence="14 15" key="1">
    <citation type="submission" date="2024-02" db="EMBL/GenBank/DDBJ databases">
        <title>Roseovarius strain W115 nov., isolated from a marine algae.</title>
        <authorList>
            <person name="Lee M.W."/>
            <person name="Lee J.K."/>
            <person name="Kim J.M."/>
            <person name="Choi D.G."/>
            <person name="Baek J.H."/>
            <person name="Bayburt H."/>
            <person name="Jung J.J."/>
            <person name="Han D.M."/>
            <person name="Jeon C.O."/>
        </authorList>
    </citation>
    <scope>NUCLEOTIDE SEQUENCE [LARGE SCALE GENOMIC DNA]</scope>
    <source>
        <strain evidence="14 15">W115</strain>
    </source>
</reference>
<dbReference type="Pfam" id="PF02706">
    <property type="entry name" value="Wzz"/>
    <property type="match status" value="1"/>
</dbReference>
<dbReference type="Proteomes" id="UP001281305">
    <property type="component" value="Chromosome"/>
</dbReference>
<keyword evidence="4" id="KW-0547">Nucleotide-binding</keyword>
<gene>
    <name evidence="14" type="ORF">RZS32_002740</name>
</gene>
<keyword evidence="5" id="KW-0067">ATP-binding</keyword>
<evidence type="ECO:0000256" key="10">
    <source>
        <dbReference type="SAM" id="Phobius"/>
    </source>
</evidence>
<sequence length="753" mass="82303">MTLIERNMLTPPQGEGSEPPSVAHVLSSAFKAVRRHLWLLGAFMGVCLFLSLISIVAMTPVYQATTTIYIDPRESRGFQEAGGILLSSDALVVDSEVEILMSNALAERVVDKLGLAALDPAEEEEPKSPNFTARLKSLFVSAEDEDQTGVLSPEEAAKRRAVSKLRRAMEIGRLGNTYVIEITAKHTDKQKVAAIANAYAEEYLVSGLEVQAERLAQLNSWSSTALREAVEELELAEQEVNQFRLVNQIDSGDRQVVGTELSDLNLALVTLRNERFDKELLLERVRKVLSDGSTATDVTNMGVPEIEQIRAEILQAEIEVARMTANGTRSSLQASIITGELDAMKSQLDLQYQRVARELENQIEFSLAEEKRLSDRGDALRADVATVSEKEAKLRELQMRANGARAVYQALLTRFHETSDDFAYNTSSARVLTAAQVPAGPSAPQTSKILALGLVAGVFLAMVAIFLLEQLDNRIRQPRQIEALGLRYIGAVPRITGVSLPFGLSRFWNRRDVNAPALSGGKRDRDMAQLSYAVDFPLSEFSETIRSIVFDAVASNPSAEKAQIIAVTSTSPGQGKSTLAANIAAYYAKQGKRAHLIDFDLRNPDLSQVFATRRVEGKSMDGANADAAHQAEMPITDFDFSGRVEDAKAADMIELINPGTIVTYLESLKAEYDVVVLDIGSLSESSDARMCADLADYVVLAVRWGFNTIEQFELALARGLNRTGKSVGAVLTMVPSSAELEKQHLAMAPLAHK</sequence>
<keyword evidence="15" id="KW-1185">Reference proteome</keyword>
<organism evidence="14 15">
    <name type="scientific">Roseovarius rhodophyticola</name>
    <dbReference type="NCBI Taxonomy" id="3080827"/>
    <lineage>
        <taxon>Bacteria</taxon>
        <taxon>Pseudomonadati</taxon>
        <taxon>Pseudomonadota</taxon>
        <taxon>Alphaproteobacteria</taxon>
        <taxon>Rhodobacterales</taxon>
        <taxon>Roseobacteraceae</taxon>
        <taxon>Roseovarius</taxon>
    </lineage>
</organism>
<dbReference type="InterPro" id="IPR027417">
    <property type="entry name" value="P-loop_NTPase"/>
</dbReference>
<dbReference type="InterPro" id="IPR050445">
    <property type="entry name" value="Bact_polysacc_biosynth/exp"/>
</dbReference>
<keyword evidence="2" id="KW-1003">Cell membrane</keyword>
<dbReference type="InterPro" id="IPR005702">
    <property type="entry name" value="Wzc-like_C"/>
</dbReference>
<evidence type="ECO:0000259" key="12">
    <source>
        <dbReference type="Pfam" id="PF02706"/>
    </source>
</evidence>
<dbReference type="PANTHER" id="PTHR32309">
    <property type="entry name" value="TYROSINE-PROTEIN KINASE"/>
    <property type="match status" value="1"/>
</dbReference>
<dbReference type="RefSeq" id="WP_339106796.1">
    <property type="nucleotide sequence ID" value="NZ_CP146606.1"/>
</dbReference>
<evidence type="ECO:0000256" key="5">
    <source>
        <dbReference type="ARBA" id="ARBA00022840"/>
    </source>
</evidence>
<evidence type="ECO:0000256" key="2">
    <source>
        <dbReference type="ARBA" id="ARBA00022475"/>
    </source>
</evidence>
<evidence type="ECO:0000259" key="13">
    <source>
        <dbReference type="Pfam" id="PF13807"/>
    </source>
</evidence>
<dbReference type="EMBL" id="CP146606">
    <property type="protein sequence ID" value="WYK18823.1"/>
    <property type="molecule type" value="Genomic_DNA"/>
</dbReference>
<keyword evidence="8" id="KW-0175">Coiled coil</keyword>
<feature type="domain" description="Tyrosine-protein kinase G-rich" evidence="13">
    <location>
        <begin position="403"/>
        <end position="467"/>
    </location>
</feature>
<evidence type="ECO:0000256" key="6">
    <source>
        <dbReference type="ARBA" id="ARBA00022989"/>
    </source>
</evidence>
<dbReference type="Pfam" id="PF01656">
    <property type="entry name" value="CbiA"/>
    <property type="match status" value="1"/>
</dbReference>
<feature type="domain" description="CobQ/CobB/MinD/ParA nucleotide binding" evidence="11">
    <location>
        <begin position="565"/>
        <end position="744"/>
    </location>
</feature>
<evidence type="ECO:0000256" key="3">
    <source>
        <dbReference type="ARBA" id="ARBA00022692"/>
    </source>
</evidence>
<evidence type="ECO:0000313" key="15">
    <source>
        <dbReference type="Proteomes" id="UP001281305"/>
    </source>
</evidence>
<keyword evidence="3 10" id="KW-0812">Transmembrane</keyword>
<dbReference type="Gene3D" id="3.40.50.300">
    <property type="entry name" value="P-loop containing nucleotide triphosphate hydrolases"/>
    <property type="match status" value="1"/>
</dbReference>
<dbReference type="PANTHER" id="PTHR32309:SF13">
    <property type="entry name" value="FERRIC ENTEROBACTIN TRANSPORT PROTEIN FEPE"/>
    <property type="match status" value="1"/>
</dbReference>
<keyword evidence="7 10" id="KW-0472">Membrane</keyword>
<dbReference type="InterPro" id="IPR032807">
    <property type="entry name" value="GNVR"/>
</dbReference>
<evidence type="ECO:0000256" key="7">
    <source>
        <dbReference type="ARBA" id="ARBA00023136"/>
    </source>
</evidence>
<proteinExistence type="predicted"/>
<evidence type="ECO:0000313" key="14">
    <source>
        <dbReference type="EMBL" id="WYK18823.1"/>
    </source>
</evidence>
<evidence type="ECO:0000256" key="4">
    <source>
        <dbReference type="ARBA" id="ARBA00022741"/>
    </source>
</evidence>
<protein>
    <submittedName>
        <fullName evidence="14">Wzz/FepE/Etk N-terminal domain-containing protein</fullName>
    </submittedName>
</protein>
<evidence type="ECO:0000256" key="9">
    <source>
        <dbReference type="SAM" id="MobiDB-lite"/>
    </source>
</evidence>
<dbReference type="Pfam" id="PF13807">
    <property type="entry name" value="GNVR"/>
    <property type="match status" value="1"/>
</dbReference>
<dbReference type="SUPFAM" id="SSF52540">
    <property type="entry name" value="P-loop containing nucleoside triphosphate hydrolases"/>
    <property type="match status" value="1"/>
</dbReference>
<evidence type="ECO:0000256" key="8">
    <source>
        <dbReference type="SAM" id="Coils"/>
    </source>
</evidence>
<comment type="subcellular location">
    <subcellularLocation>
        <location evidence="1">Cell membrane</location>
        <topology evidence="1">Multi-pass membrane protein</topology>
    </subcellularLocation>
</comment>
<accession>A0ABZ2TM10</accession>
<feature type="transmembrane region" description="Helical" evidence="10">
    <location>
        <begin position="37"/>
        <end position="62"/>
    </location>
</feature>
<feature type="region of interest" description="Disordered" evidence="9">
    <location>
        <begin position="1"/>
        <end position="20"/>
    </location>
</feature>
<evidence type="ECO:0000259" key="11">
    <source>
        <dbReference type="Pfam" id="PF01656"/>
    </source>
</evidence>
<dbReference type="CDD" id="cd05387">
    <property type="entry name" value="BY-kinase"/>
    <property type="match status" value="1"/>
</dbReference>
<dbReference type="InterPro" id="IPR003856">
    <property type="entry name" value="LPS_length_determ_N"/>
</dbReference>
<keyword evidence="6 10" id="KW-1133">Transmembrane helix</keyword>